<dbReference type="EMBL" id="JAMPKM010000025">
    <property type="protein sequence ID" value="MEP0820302.1"/>
    <property type="molecule type" value="Genomic_DNA"/>
</dbReference>
<dbReference type="RefSeq" id="WP_190442471.1">
    <property type="nucleotide sequence ID" value="NZ_JAMPKM010000025.1"/>
</dbReference>
<keyword evidence="2" id="KW-1185">Reference proteome</keyword>
<dbReference type="Proteomes" id="UP001464891">
    <property type="component" value="Unassembled WGS sequence"/>
</dbReference>
<proteinExistence type="predicted"/>
<organism evidence="1 2">
    <name type="scientific">Trichocoleus desertorum GB2-A4</name>
    <dbReference type="NCBI Taxonomy" id="2933944"/>
    <lineage>
        <taxon>Bacteria</taxon>
        <taxon>Bacillati</taxon>
        <taxon>Cyanobacteriota</taxon>
        <taxon>Cyanophyceae</taxon>
        <taxon>Leptolyngbyales</taxon>
        <taxon>Trichocoleusaceae</taxon>
        <taxon>Trichocoleus</taxon>
    </lineage>
</organism>
<comment type="caution">
    <text evidence="1">The sequence shown here is derived from an EMBL/GenBank/DDBJ whole genome shotgun (WGS) entry which is preliminary data.</text>
</comment>
<evidence type="ECO:0008006" key="3">
    <source>
        <dbReference type="Google" id="ProtNLM"/>
    </source>
</evidence>
<gene>
    <name evidence="1" type="ORF">NC998_24695</name>
</gene>
<accession>A0ABV0JET8</accession>
<protein>
    <recommendedName>
        <fullName evidence="3">Lipoprotein</fullName>
    </recommendedName>
</protein>
<reference evidence="1 2" key="1">
    <citation type="submission" date="2022-04" db="EMBL/GenBank/DDBJ databases">
        <title>Positive selection, recombination, and allopatry shape intraspecific diversity of widespread and dominant cyanobacteria.</title>
        <authorList>
            <person name="Wei J."/>
            <person name="Shu W."/>
            <person name="Hu C."/>
        </authorList>
    </citation>
    <scope>NUCLEOTIDE SEQUENCE [LARGE SCALE GENOMIC DNA]</scope>
    <source>
        <strain evidence="1 2">GB2-A4</strain>
    </source>
</reference>
<sequence length="186" mass="21126">MRLSKTLILGVATSFLVVMGGTGMARECAESYNRIPMYAYQNFLVNWDEQAEPRFYAMIRTPQEYDQVFHPAPIAGDPRPFHPEASLYEKSQILMVAHVFAASPDPSKADRIFEVERVTTKAGELTLRYRLKRPKSDVDAAQFKFFLAIQVPRANYRKVTIFEDGKLVGQLKPSEGLWTVPKPAPE</sequence>
<evidence type="ECO:0000313" key="1">
    <source>
        <dbReference type="EMBL" id="MEP0820302.1"/>
    </source>
</evidence>
<name>A0ABV0JET8_9CYAN</name>
<evidence type="ECO:0000313" key="2">
    <source>
        <dbReference type="Proteomes" id="UP001464891"/>
    </source>
</evidence>